<comment type="subcellular location">
    <subcellularLocation>
        <location evidence="1">Cell membrane</location>
        <topology evidence="1">Multi-pass membrane protein</topology>
    </subcellularLocation>
</comment>
<dbReference type="EMBL" id="CM001368">
    <property type="protein sequence ID" value="EHJ47630.1"/>
    <property type="molecule type" value="Genomic_DNA"/>
</dbReference>
<feature type="transmembrane region" description="Helical" evidence="6">
    <location>
        <begin position="57"/>
        <end position="77"/>
    </location>
</feature>
<keyword evidence="2" id="KW-1003">Cell membrane</keyword>
<evidence type="ECO:0000313" key="7">
    <source>
        <dbReference type="EMBL" id="EHJ47630.1"/>
    </source>
</evidence>
<evidence type="ECO:0000256" key="6">
    <source>
        <dbReference type="SAM" id="Phobius"/>
    </source>
</evidence>
<accession>G7Q6L7</accession>
<evidence type="ECO:0000256" key="2">
    <source>
        <dbReference type="ARBA" id="ARBA00022475"/>
    </source>
</evidence>
<keyword evidence="5 6" id="KW-0472">Membrane</keyword>
<feature type="transmembrane region" description="Helical" evidence="6">
    <location>
        <begin position="123"/>
        <end position="143"/>
    </location>
</feature>
<sequence length="216" mass="23228">MELFQSVMVALVCVNLAYLAITRLRTLTRLTAVQGALLALVPLLFAGPETGVGHGHALFLSLAVFAIKGVGFPWLLARTLSRLEVNPVVEPYLGFNLSLVAGVAGLLFSLWLETRLPFPPGLFPPLLFPAALTTIFTGLTLVIARQKALTQVIGYLAAENGIFLLGTPLSGQGSVWLELSVLLDVFVAVFVMGIALHHISKTFESIDVGRFCSLRD</sequence>
<dbReference type="Proteomes" id="UP000004662">
    <property type="component" value="Chromosome"/>
</dbReference>
<dbReference type="InterPro" id="IPR038730">
    <property type="entry name" value="HyfE-like"/>
</dbReference>
<reference evidence="8" key="1">
    <citation type="journal article" date="2015" name="Genome Announc.">
        <title>High-Quality Draft Genome Sequence of Desulfovibrio carbinoliphilus FW-101-2B, an Organic Acid-Oxidizing Sulfate-Reducing Bacterium Isolated from Uranium(VI)-Contaminated Groundwater.</title>
        <authorList>
            <person name="Ramsay B.D."/>
            <person name="Hwang C."/>
            <person name="Woo H.L."/>
            <person name="Carroll S.L."/>
            <person name="Lucas S."/>
            <person name="Han J."/>
            <person name="Lapidus A.L."/>
            <person name="Cheng J.F."/>
            <person name="Goodwin L.A."/>
            <person name="Pitluck S."/>
            <person name="Peters L."/>
            <person name="Chertkov O."/>
            <person name="Held B."/>
            <person name="Detter J.C."/>
            <person name="Han C.S."/>
            <person name="Tapia R."/>
            <person name="Land M.L."/>
            <person name="Hauser L.J."/>
            <person name="Kyrpides N.C."/>
            <person name="Ivanova N.N."/>
            <person name="Mikhailova N."/>
            <person name="Pagani I."/>
            <person name="Woyke T."/>
            <person name="Arkin A.P."/>
            <person name="Dehal P."/>
            <person name="Chivian D."/>
            <person name="Criddle C.S."/>
            <person name="Wu W."/>
            <person name="Chakraborty R."/>
            <person name="Hazen T.C."/>
            <person name="Fields M.W."/>
        </authorList>
    </citation>
    <scope>NUCLEOTIDE SEQUENCE [LARGE SCALE GENOMIC DNA]</scope>
    <source>
        <strain evidence="8">FW-101-2B</strain>
    </source>
</reference>
<organism evidence="7 8">
    <name type="scientific">Solidesulfovibrio carbinoliphilus subsp. oakridgensis</name>
    <dbReference type="NCBI Taxonomy" id="694327"/>
    <lineage>
        <taxon>Bacteria</taxon>
        <taxon>Pseudomonadati</taxon>
        <taxon>Thermodesulfobacteriota</taxon>
        <taxon>Desulfovibrionia</taxon>
        <taxon>Desulfovibrionales</taxon>
        <taxon>Desulfovibrionaceae</taxon>
        <taxon>Solidesulfovibrio</taxon>
    </lineage>
</organism>
<protein>
    <submittedName>
        <fullName evidence="7">Hydrogenase-4 component E</fullName>
    </submittedName>
</protein>
<feature type="transmembrane region" description="Helical" evidence="6">
    <location>
        <begin position="152"/>
        <end position="169"/>
    </location>
</feature>
<dbReference type="STRING" id="694327.DFW101_1622"/>
<name>G7Q6L7_9BACT</name>
<proteinExistence type="predicted"/>
<dbReference type="PANTHER" id="PTHR38601:SF1">
    <property type="entry name" value="HYDROGENASE-4 COMPONENT E"/>
    <property type="match status" value="1"/>
</dbReference>
<dbReference type="PANTHER" id="PTHR38601">
    <property type="entry name" value="HYDROGENASE-4 COMPONENT E"/>
    <property type="match status" value="1"/>
</dbReference>
<feature type="transmembrane region" description="Helical" evidence="6">
    <location>
        <begin position="6"/>
        <end position="22"/>
    </location>
</feature>
<keyword evidence="4 6" id="KW-1133">Transmembrane helix</keyword>
<feature type="transmembrane region" description="Helical" evidence="6">
    <location>
        <begin position="27"/>
        <end position="45"/>
    </location>
</feature>
<evidence type="ECO:0000256" key="1">
    <source>
        <dbReference type="ARBA" id="ARBA00004651"/>
    </source>
</evidence>
<evidence type="ECO:0000256" key="3">
    <source>
        <dbReference type="ARBA" id="ARBA00022692"/>
    </source>
</evidence>
<feature type="transmembrane region" description="Helical" evidence="6">
    <location>
        <begin position="89"/>
        <end position="111"/>
    </location>
</feature>
<dbReference type="OrthoDB" id="5298295at2"/>
<evidence type="ECO:0000313" key="8">
    <source>
        <dbReference type="Proteomes" id="UP000004662"/>
    </source>
</evidence>
<keyword evidence="8" id="KW-1185">Reference proteome</keyword>
<dbReference type="RefSeq" id="WP_009109225.1">
    <property type="nucleotide sequence ID" value="NZ_CM001368.1"/>
</dbReference>
<feature type="transmembrane region" description="Helical" evidence="6">
    <location>
        <begin position="175"/>
        <end position="196"/>
    </location>
</feature>
<dbReference type="AlphaFoldDB" id="G7Q6L7"/>
<keyword evidence="3 6" id="KW-0812">Transmembrane</keyword>
<evidence type="ECO:0000256" key="4">
    <source>
        <dbReference type="ARBA" id="ARBA00022989"/>
    </source>
</evidence>
<dbReference type="GO" id="GO:0005886">
    <property type="term" value="C:plasma membrane"/>
    <property type="evidence" value="ECO:0007669"/>
    <property type="project" value="UniProtKB-SubCell"/>
</dbReference>
<gene>
    <name evidence="7" type="ORF">DFW101_1622</name>
</gene>
<dbReference type="HOGENOM" id="CLU_088957_1_0_7"/>
<evidence type="ECO:0000256" key="5">
    <source>
        <dbReference type="ARBA" id="ARBA00023136"/>
    </source>
</evidence>
<dbReference type="eggNOG" id="COG4237">
    <property type="taxonomic scope" value="Bacteria"/>
</dbReference>